<keyword evidence="5" id="KW-0479">Metal-binding</keyword>
<reference evidence="11" key="1">
    <citation type="submission" date="2021-01" db="EMBL/GenBank/DDBJ databases">
        <authorList>
            <person name="Corre E."/>
            <person name="Pelletier E."/>
            <person name="Niang G."/>
            <person name="Scheremetjew M."/>
            <person name="Finn R."/>
            <person name="Kale V."/>
            <person name="Holt S."/>
            <person name="Cochrane G."/>
            <person name="Meng A."/>
            <person name="Brown T."/>
            <person name="Cohen L."/>
        </authorList>
    </citation>
    <scope>NUCLEOTIDE SEQUENCE</scope>
    <source>
        <strain evidence="11">RCC3387</strain>
    </source>
</reference>
<dbReference type="SFLD" id="SFLDS00029">
    <property type="entry name" value="Radical_SAM"/>
    <property type="match status" value="1"/>
</dbReference>
<protein>
    <submittedName>
        <fullName evidence="11">Uncharacterized protein</fullName>
    </submittedName>
</protein>
<dbReference type="InterPro" id="IPR058240">
    <property type="entry name" value="rSAM_sf"/>
</dbReference>
<comment type="similarity">
    <text evidence="2">Belongs to the methylthiotransferase family. MiaB subfamily.</text>
</comment>
<evidence type="ECO:0000256" key="1">
    <source>
        <dbReference type="ARBA" id="ARBA00001966"/>
    </source>
</evidence>
<sequence length="474" mass="53145">MLDLRVRRLGQALEPGAGDRAGAGSGAAAEAGAIEGTYVVQTMGCQMNKADSERMEGQLLGLGLRPAAEGAEEQARVVVLNTCSIRDNAEQKVFRHLEPYIQRKRQGEDVALIVSGCVAQQEGERLLQQVPEVDVVVGPQYANRLADVLHESMVGGQVCATDEARIMEDITTPNRQSSTSAWVNVIYGCNERCTYCVVPATRGSEQSRPMESVRREVQGLAAAGYREVVLLGQNIDAWGCDLTPRRRFADLLQYVGDVEGIDRIRFLTSHPRYFSDELIDVVCDTPAICEQFIIPFQSGDDEVLRRMERGYTAERYVRIVERIRERMPDAGFLADAIVGFPGETEEQFQRTLDLMEAVKFDTLNTAAYSPRPNTLAATWDHQVPEEVKKERLQRINDVRDRHCLQRSERFLGRTVEVLVEGRNRRGQWRGRTRGGRMCYFDDEGGEDMLGRLQDVCIKEAYRYSIVGEAAGLSR</sequence>
<dbReference type="InterPro" id="IPR006463">
    <property type="entry name" value="MiaB_methiolase"/>
</dbReference>
<keyword evidence="6" id="KW-0408">Iron</keyword>
<dbReference type="Pfam" id="PF00919">
    <property type="entry name" value="UPF0004"/>
    <property type="match status" value="1"/>
</dbReference>
<dbReference type="FunFam" id="3.80.30.20:FF:000001">
    <property type="entry name" value="tRNA-2-methylthio-N(6)-dimethylallyladenosine synthase 2"/>
    <property type="match status" value="1"/>
</dbReference>
<keyword evidence="4" id="KW-0949">S-adenosyl-L-methionine</keyword>
<comment type="cofactor">
    <cofactor evidence="1">
        <name>[4Fe-4S] cluster</name>
        <dbReference type="ChEBI" id="CHEBI:49883"/>
    </cofactor>
</comment>
<dbReference type="PANTHER" id="PTHR43020:SF2">
    <property type="entry name" value="MITOCHONDRIAL TRNA METHYLTHIOTRANSFERASE CDK5RAP1"/>
    <property type="match status" value="1"/>
</dbReference>
<dbReference type="AlphaFoldDB" id="A0A7S2JGV3"/>
<proteinExistence type="inferred from homology"/>
<evidence type="ECO:0000259" key="10">
    <source>
        <dbReference type="PROSITE" id="PS51918"/>
    </source>
</evidence>
<evidence type="ECO:0000256" key="2">
    <source>
        <dbReference type="ARBA" id="ARBA00009815"/>
    </source>
</evidence>
<dbReference type="NCBIfam" id="TIGR01574">
    <property type="entry name" value="miaB-methiolase"/>
    <property type="match status" value="1"/>
</dbReference>
<dbReference type="Gene3D" id="3.40.50.12160">
    <property type="entry name" value="Methylthiotransferase, N-terminal domain"/>
    <property type="match status" value="1"/>
</dbReference>
<evidence type="ECO:0000256" key="5">
    <source>
        <dbReference type="ARBA" id="ARBA00022723"/>
    </source>
</evidence>
<dbReference type="SFLD" id="SFLDG01082">
    <property type="entry name" value="B12-binding_domain_containing"/>
    <property type="match status" value="1"/>
</dbReference>
<dbReference type="Pfam" id="PF04055">
    <property type="entry name" value="Radical_SAM"/>
    <property type="match status" value="1"/>
</dbReference>
<keyword evidence="7" id="KW-0411">Iron-sulfur</keyword>
<dbReference type="GO" id="GO:0046872">
    <property type="term" value="F:metal ion binding"/>
    <property type="evidence" value="ECO:0007669"/>
    <property type="project" value="UniProtKB-KW"/>
</dbReference>
<dbReference type="PANTHER" id="PTHR43020">
    <property type="entry name" value="CDK5 REGULATORY SUBUNIT-ASSOCIATED PROTEIN 1"/>
    <property type="match status" value="1"/>
</dbReference>
<dbReference type="HAMAP" id="MF_01864">
    <property type="entry name" value="tRNA_metthiotr_MiaB"/>
    <property type="match status" value="1"/>
</dbReference>
<dbReference type="GO" id="GO:0035600">
    <property type="term" value="P:tRNA methylthiolation"/>
    <property type="evidence" value="ECO:0007669"/>
    <property type="project" value="TreeGrafter"/>
</dbReference>
<dbReference type="CDD" id="cd01335">
    <property type="entry name" value="Radical_SAM"/>
    <property type="match status" value="1"/>
</dbReference>
<keyword evidence="3" id="KW-0004">4Fe-4S</keyword>
<organism evidence="11">
    <name type="scientific">Zooxanthella nutricula</name>
    <dbReference type="NCBI Taxonomy" id="1333877"/>
    <lineage>
        <taxon>Eukaryota</taxon>
        <taxon>Sar</taxon>
        <taxon>Alveolata</taxon>
        <taxon>Dinophyceae</taxon>
        <taxon>Peridiniales</taxon>
        <taxon>Peridiniales incertae sedis</taxon>
        <taxon>Zooxanthella</taxon>
    </lineage>
</organism>
<dbReference type="FunFam" id="3.40.50.12160:FF:000003">
    <property type="entry name" value="CDK5 regulatory subunit-associated protein 1"/>
    <property type="match status" value="1"/>
</dbReference>
<dbReference type="GO" id="GO:0051539">
    <property type="term" value="F:4 iron, 4 sulfur cluster binding"/>
    <property type="evidence" value="ECO:0007669"/>
    <property type="project" value="UniProtKB-KW"/>
</dbReference>
<dbReference type="InterPro" id="IPR002792">
    <property type="entry name" value="TRAM_dom"/>
</dbReference>
<evidence type="ECO:0000259" key="8">
    <source>
        <dbReference type="PROSITE" id="PS50926"/>
    </source>
</evidence>
<evidence type="ECO:0000313" key="11">
    <source>
        <dbReference type="EMBL" id="CAD9546530.1"/>
    </source>
</evidence>
<dbReference type="SFLD" id="SFLDF00273">
    <property type="entry name" value="(dimethylallyl)adenosine_tRNA"/>
    <property type="match status" value="1"/>
</dbReference>
<dbReference type="InterPro" id="IPR013848">
    <property type="entry name" value="Methylthiotransferase_N"/>
</dbReference>
<dbReference type="PROSITE" id="PS51449">
    <property type="entry name" value="MTTASE_N"/>
    <property type="match status" value="1"/>
</dbReference>
<dbReference type="SMART" id="SM00729">
    <property type="entry name" value="Elp3"/>
    <property type="match status" value="1"/>
</dbReference>
<gene>
    <name evidence="11" type="ORF">BRAN1462_LOCUS17588</name>
</gene>
<evidence type="ECO:0000256" key="6">
    <source>
        <dbReference type="ARBA" id="ARBA00023004"/>
    </source>
</evidence>
<dbReference type="InterPro" id="IPR006638">
    <property type="entry name" value="Elp3/MiaA/NifB-like_rSAM"/>
</dbReference>
<dbReference type="NCBIfam" id="TIGR00089">
    <property type="entry name" value="MiaB/RimO family radical SAM methylthiotransferase"/>
    <property type="match status" value="1"/>
</dbReference>
<dbReference type="PROSITE" id="PS50926">
    <property type="entry name" value="TRAM"/>
    <property type="match status" value="1"/>
</dbReference>
<accession>A0A7S2JGV3</accession>
<dbReference type="EMBL" id="HBGW01027604">
    <property type="protein sequence ID" value="CAD9546530.1"/>
    <property type="molecule type" value="Transcribed_RNA"/>
</dbReference>
<evidence type="ECO:0000256" key="3">
    <source>
        <dbReference type="ARBA" id="ARBA00022485"/>
    </source>
</evidence>
<evidence type="ECO:0000259" key="9">
    <source>
        <dbReference type="PROSITE" id="PS51449"/>
    </source>
</evidence>
<feature type="domain" description="MTTase N-terminal" evidence="9">
    <location>
        <begin position="36"/>
        <end position="154"/>
    </location>
</feature>
<dbReference type="Pfam" id="PF01938">
    <property type="entry name" value="TRAM"/>
    <property type="match status" value="1"/>
</dbReference>
<evidence type="ECO:0000256" key="4">
    <source>
        <dbReference type="ARBA" id="ARBA00022691"/>
    </source>
</evidence>
<dbReference type="SUPFAM" id="SSF102114">
    <property type="entry name" value="Radical SAM enzymes"/>
    <property type="match status" value="1"/>
</dbReference>
<dbReference type="PROSITE" id="PS51918">
    <property type="entry name" value="RADICAL_SAM"/>
    <property type="match status" value="1"/>
</dbReference>
<dbReference type="InterPro" id="IPR007197">
    <property type="entry name" value="rSAM"/>
</dbReference>
<name>A0A7S2JGV3_9DINO</name>
<dbReference type="InterPro" id="IPR038135">
    <property type="entry name" value="Methylthiotransferase_N_sf"/>
</dbReference>
<feature type="domain" description="TRAM" evidence="8">
    <location>
        <begin position="408"/>
        <end position="471"/>
    </location>
</feature>
<evidence type="ECO:0000256" key="7">
    <source>
        <dbReference type="ARBA" id="ARBA00023014"/>
    </source>
</evidence>
<dbReference type="InterPro" id="IPR005839">
    <property type="entry name" value="Methylthiotransferase"/>
</dbReference>
<dbReference type="SFLD" id="SFLDG01061">
    <property type="entry name" value="methylthiotransferase"/>
    <property type="match status" value="1"/>
</dbReference>
<dbReference type="InterPro" id="IPR020612">
    <property type="entry name" value="Methylthiotransferase_CS"/>
</dbReference>
<dbReference type="InterPro" id="IPR023404">
    <property type="entry name" value="rSAM_horseshoe"/>
</dbReference>
<dbReference type="PROSITE" id="PS01278">
    <property type="entry name" value="MTTASE_RADICAL"/>
    <property type="match status" value="1"/>
</dbReference>
<dbReference type="GO" id="GO:0035596">
    <property type="term" value="F:methylthiotransferase activity"/>
    <property type="evidence" value="ECO:0007669"/>
    <property type="project" value="InterPro"/>
</dbReference>
<feature type="domain" description="Radical SAM core" evidence="10">
    <location>
        <begin position="175"/>
        <end position="406"/>
    </location>
</feature>
<dbReference type="Gene3D" id="3.80.30.20">
    <property type="entry name" value="tm_1862 like domain"/>
    <property type="match status" value="1"/>
</dbReference>